<keyword evidence="2" id="KW-1185">Reference proteome</keyword>
<accession>A0ABQ1GSK6</accession>
<evidence type="ECO:0000313" key="2">
    <source>
        <dbReference type="Proteomes" id="UP000618591"/>
    </source>
</evidence>
<protein>
    <submittedName>
        <fullName evidence="1">Uncharacterized protein</fullName>
    </submittedName>
</protein>
<gene>
    <name evidence="1" type="ORF">GCM10011395_19770</name>
</gene>
<dbReference type="EMBL" id="BMDW01000010">
    <property type="protein sequence ID" value="GGA49469.1"/>
    <property type="molecule type" value="Genomic_DNA"/>
</dbReference>
<dbReference type="Proteomes" id="UP000618591">
    <property type="component" value="Unassembled WGS sequence"/>
</dbReference>
<reference evidence="2" key="1">
    <citation type="journal article" date="2019" name="Int. J. Syst. Evol. Microbiol.">
        <title>The Global Catalogue of Microorganisms (GCM) 10K type strain sequencing project: providing services to taxonomists for standard genome sequencing and annotation.</title>
        <authorList>
            <consortium name="The Broad Institute Genomics Platform"/>
            <consortium name="The Broad Institute Genome Sequencing Center for Infectious Disease"/>
            <person name="Wu L."/>
            <person name="Ma J."/>
        </authorList>
    </citation>
    <scope>NUCLEOTIDE SEQUENCE [LARGE SCALE GENOMIC DNA]</scope>
    <source>
        <strain evidence="2">CGMCC 1.10106</strain>
    </source>
</reference>
<sequence length="73" mass="7808">MADVVKRFGVDQPMDAIFLGKAFDQAFAMLEDALDEVAGHPDLQRAIFAVGKDVDMGSLHRSESGDGSPLSRG</sequence>
<proteinExistence type="predicted"/>
<organism evidence="1 2">
    <name type="scientific">Sphingomonas psychrolutea</name>
    <dbReference type="NCBI Taxonomy" id="1259676"/>
    <lineage>
        <taxon>Bacteria</taxon>
        <taxon>Pseudomonadati</taxon>
        <taxon>Pseudomonadota</taxon>
        <taxon>Alphaproteobacteria</taxon>
        <taxon>Sphingomonadales</taxon>
        <taxon>Sphingomonadaceae</taxon>
        <taxon>Sphingomonas</taxon>
    </lineage>
</organism>
<comment type="caution">
    <text evidence="1">The sequence shown here is derived from an EMBL/GenBank/DDBJ whole genome shotgun (WGS) entry which is preliminary data.</text>
</comment>
<evidence type="ECO:0000313" key="1">
    <source>
        <dbReference type="EMBL" id="GGA49469.1"/>
    </source>
</evidence>
<name>A0ABQ1GSK6_9SPHN</name>